<name>A0A7C5L803_AQUAO</name>
<dbReference type="Gene3D" id="3.40.50.300">
    <property type="entry name" value="P-loop containing nucleotide triphosphate hydrolases"/>
    <property type="match status" value="1"/>
</dbReference>
<sequence>MKVVAIVGYHNSGKTTLAERLVKALKEKGYRVGYVKHDPKGHGVTDREGSDTWRIHSLGVKTALLAPGRLTLWERREDDPFSLIREHFGDCDVVLLEGYKGLREVPKIVVGDLRVENEILRVAGTEEVDHIIEVIEKMEENLL</sequence>
<evidence type="ECO:0000313" key="2">
    <source>
        <dbReference type="EMBL" id="HHJ64528.1"/>
    </source>
</evidence>
<evidence type="ECO:0000259" key="1">
    <source>
        <dbReference type="Pfam" id="PF03205"/>
    </source>
</evidence>
<dbReference type="GO" id="GO:0005525">
    <property type="term" value="F:GTP binding"/>
    <property type="evidence" value="ECO:0007669"/>
    <property type="project" value="InterPro"/>
</dbReference>
<reference evidence="2" key="1">
    <citation type="journal article" date="2020" name="mSystems">
        <title>Genome- and Community-Level Interaction Insights into Carbon Utilization and Element Cycling Functions of Hydrothermarchaeota in Hydrothermal Sediment.</title>
        <authorList>
            <person name="Zhou Z."/>
            <person name="Liu Y."/>
            <person name="Xu W."/>
            <person name="Pan J."/>
            <person name="Luo Z.H."/>
            <person name="Li M."/>
        </authorList>
    </citation>
    <scope>NUCLEOTIDE SEQUENCE [LARGE SCALE GENOMIC DNA]</scope>
    <source>
        <strain evidence="2">HyVt-501</strain>
    </source>
</reference>
<dbReference type="InterPro" id="IPR027417">
    <property type="entry name" value="P-loop_NTPase"/>
</dbReference>
<dbReference type="InterPro" id="IPR052539">
    <property type="entry name" value="MGD_biosynthesis_adapter"/>
</dbReference>
<dbReference type="Proteomes" id="UP000885792">
    <property type="component" value="Unassembled WGS sequence"/>
</dbReference>
<dbReference type="Pfam" id="PF03205">
    <property type="entry name" value="MobB"/>
    <property type="match status" value="1"/>
</dbReference>
<accession>A0A7C5L803</accession>
<feature type="domain" description="Molybdopterin-guanine dinucleotide biosynthesis protein B (MobB)" evidence="1">
    <location>
        <begin position="3"/>
        <end position="120"/>
    </location>
</feature>
<proteinExistence type="predicted"/>
<comment type="caution">
    <text evidence="2">The sequence shown here is derived from an EMBL/GenBank/DDBJ whole genome shotgun (WGS) entry which is preliminary data.</text>
</comment>
<dbReference type="InterPro" id="IPR004435">
    <property type="entry name" value="MobB_dom"/>
</dbReference>
<dbReference type="AlphaFoldDB" id="A0A7C5L803"/>
<dbReference type="PANTHER" id="PTHR40072">
    <property type="entry name" value="MOLYBDOPTERIN-GUANINE DINUCLEOTIDE BIOSYNTHESIS ADAPTER PROTEIN-RELATED"/>
    <property type="match status" value="1"/>
</dbReference>
<organism evidence="2">
    <name type="scientific">Aquifex aeolicus</name>
    <dbReference type="NCBI Taxonomy" id="63363"/>
    <lineage>
        <taxon>Bacteria</taxon>
        <taxon>Pseudomonadati</taxon>
        <taxon>Aquificota</taxon>
        <taxon>Aquificia</taxon>
        <taxon>Aquificales</taxon>
        <taxon>Aquificaceae</taxon>
        <taxon>Aquifex</taxon>
    </lineage>
</organism>
<gene>
    <name evidence="2" type="primary">mobB</name>
    <name evidence="2" type="ORF">ENJ61_06430</name>
</gene>
<dbReference type="NCBIfam" id="TIGR00176">
    <property type="entry name" value="mobB"/>
    <property type="match status" value="1"/>
</dbReference>
<dbReference type="PANTHER" id="PTHR40072:SF1">
    <property type="entry name" value="MOLYBDOPTERIN-GUANINE DINUCLEOTIDE BIOSYNTHESIS ADAPTER PROTEIN"/>
    <property type="match status" value="1"/>
</dbReference>
<dbReference type="EMBL" id="DRNB01000232">
    <property type="protein sequence ID" value="HHJ64528.1"/>
    <property type="molecule type" value="Genomic_DNA"/>
</dbReference>
<dbReference type="GO" id="GO:0006777">
    <property type="term" value="P:Mo-molybdopterin cofactor biosynthetic process"/>
    <property type="evidence" value="ECO:0007669"/>
    <property type="project" value="InterPro"/>
</dbReference>
<protein>
    <submittedName>
        <fullName evidence="2">Molybdopterin-guanine dinucleotide biosynthesis protein B</fullName>
    </submittedName>
</protein>
<dbReference type="SUPFAM" id="SSF52540">
    <property type="entry name" value="P-loop containing nucleoside triphosphate hydrolases"/>
    <property type="match status" value="1"/>
</dbReference>